<dbReference type="RefSeq" id="WP_323991517.1">
    <property type="nucleotide sequence ID" value="NZ_CP152276.1"/>
</dbReference>
<dbReference type="SUPFAM" id="SSF53756">
    <property type="entry name" value="UDP-Glycosyltransferase/glycogen phosphorylase"/>
    <property type="match status" value="1"/>
</dbReference>
<dbReference type="Pfam" id="PF00534">
    <property type="entry name" value="Glycos_transf_1"/>
    <property type="match status" value="1"/>
</dbReference>
<proteinExistence type="predicted"/>
<dbReference type="PANTHER" id="PTHR12526">
    <property type="entry name" value="GLYCOSYLTRANSFERASE"/>
    <property type="match status" value="1"/>
</dbReference>
<organism evidence="2 3">
    <name type="scientific">Nguyenibacter vanlangensis</name>
    <dbReference type="NCBI Taxonomy" id="1216886"/>
    <lineage>
        <taxon>Bacteria</taxon>
        <taxon>Pseudomonadati</taxon>
        <taxon>Pseudomonadota</taxon>
        <taxon>Alphaproteobacteria</taxon>
        <taxon>Acetobacterales</taxon>
        <taxon>Acetobacteraceae</taxon>
        <taxon>Nguyenibacter</taxon>
    </lineage>
</organism>
<name>A0ABZ3D8X6_9PROT</name>
<dbReference type="GO" id="GO:0016757">
    <property type="term" value="F:glycosyltransferase activity"/>
    <property type="evidence" value="ECO:0007669"/>
    <property type="project" value="UniProtKB-KW"/>
</dbReference>
<keyword evidence="2" id="KW-0808">Transferase</keyword>
<evidence type="ECO:0000313" key="3">
    <source>
        <dbReference type="Proteomes" id="UP001449795"/>
    </source>
</evidence>
<protein>
    <submittedName>
        <fullName evidence="2">Glycosyltransferase</fullName>
        <ecNumber evidence="2">2.4.-.-</ecNumber>
    </submittedName>
</protein>
<dbReference type="Proteomes" id="UP001449795">
    <property type="component" value="Chromosome"/>
</dbReference>
<feature type="domain" description="Glycosyl transferase family 1" evidence="1">
    <location>
        <begin position="253"/>
        <end position="343"/>
    </location>
</feature>
<dbReference type="EMBL" id="CP152276">
    <property type="protein sequence ID" value="XAE43901.1"/>
    <property type="molecule type" value="Genomic_DNA"/>
</dbReference>
<dbReference type="Gene3D" id="3.40.50.2000">
    <property type="entry name" value="Glycogen Phosphorylase B"/>
    <property type="match status" value="2"/>
</dbReference>
<sequence>MPVNNTPRPIRAFVQLSHGYGAATWHDRWKQGRILGLNEEYAYGYLRGSTPGFVITQSEDAREGLIGRAVRYAARLILGFDFVHVWRNRRSIFESDVVWTHTESQSMAVQLLLRLYPGRRRPGTIGQSVWLIDRWGRESWKNRLVFRWLLSGVDILTFLSPCNAADAAKLFPGKRVELVEFGIRADEMVTRPAAPAHEPVNVLSLGNDRHRDWDTLLKATADMPCRLTIGTTDPAARRKIAAWPHARLATLSNNTELFALYDQADVVVVPVGPNRHASGITAIEEAVARGVAVITTDAGGLRHYFADDAVCYVPVGDAAAMGRAIQELAADADRRAAMLARAQARMRDCLNSRAYVARHVALSYEILPAPARSAAPFPAAVARGPQHPAHPEAGAI</sequence>
<dbReference type="EC" id="2.4.-.-" evidence="2"/>
<accession>A0ABZ3D8X6</accession>
<gene>
    <name evidence="2" type="ORF">AAC691_05580</name>
</gene>
<keyword evidence="3" id="KW-1185">Reference proteome</keyword>
<evidence type="ECO:0000313" key="2">
    <source>
        <dbReference type="EMBL" id="XAE43901.1"/>
    </source>
</evidence>
<evidence type="ECO:0000259" key="1">
    <source>
        <dbReference type="Pfam" id="PF00534"/>
    </source>
</evidence>
<reference evidence="2 3" key="1">
    <citation type="submission" date="2024-04" db="EMBL/GenBank/DDBJ databases">
        <title>Complete genome sequence of Nguyenibacter vanlangesis HBCM-1154, a strain capable of nitrogen fixation, IAA production, and phosphorus solubilization isolated from sugarcane soil.</title>
        <authorList>
            <person name="MY HANH P."/>
        </authorList>
    </citation>
    <scope>NUCLEOTIDE SEQUENCE [LARGE SCALE GENOMIC DNA]</scope>
    <source>
        <strain evidence="2 3">HBCM 1154</strain>
    </source>
</reference>
<keyword evidence="2" id="KW-0328">Glycosyltransferase</keyword>
<dbReference type="InterPro" id="IPR001296">
    <property type="entry name" value="Glyco_trans_1"/>
</dbReference>